<dbReference type="InterPro" id="IPR058923">
    <property type="entry name" value="RCC1-like_dom"/>
</dbReference>
<comment type="caution">
    <text evidence="8">The sequence shown here is derived from an EMBL/GenBank/DDBJ whole genome shotgun (WGS) entry which is preliminary data.</text>
</comment>
<feature type="repeat" description="RCC1" evidence="5">
    <location>
        <begin position="115"/>
        <end position="169"/>
    </location>
</feature>
<dbReference type="Gene3D" id="3.30.2160.10">
    <property type="entry name" value="Hect, E3 ligase catalytic domain"/>
    <property type="match status" value="1"/>
</dbReference>
<dbReference type="InterPro" id="IPR000569">
    <property type="entry name" value="HECT_dom"/>
</dbReference>
<protein>
    <recommendedName>
        <fullName evidence="7">HECT domain-containing protein</fullName>
    </recommendedName>
</protein>
<dbReference type="Gene3D" id="2.130.10.30">
    <property type="entry name" value="Regulator of chromosome condensation 1/beta-lactamase-inhibitor protein II"/>
    <property type="match status" value="2"/>
</dbReference>
<evidence type="ECO:0000256" key="1">
    <source>
        <dbReference type="ARBA" id="ARBA00022679"/>
    </source>
</evidence>
<dbReference type="Proteomes" id="UP001178507">
    <property type="component" value="Unassembled WGS sequence"/>
</dbReference>
<dbReference type="PRINTS" id="PR00633">
    <property type="entry name" value="RCCNDNSATION"/>
</dbReference>
<feature type="domain" description="HECT" evidence="7">
    <location>
        <begin position="893"/>
        <end position="1252"/>
    </location>
</feature>
<feature type="repeat" description="RCC1" evidence="5">
    <location>
        <begin position="326"/>
        <end position="379"/>
    </location>
</feature>
<name>A0AA36MWH8_9DINO</name>
<evidence type="ECO:0000313" key="9">
    <source>
        <dbReference type="Proteomes" id="UP001178507"/>
    </source>
</evidence>
<evidence type="ECO:0000256" key="6">
    <source>
        <dbReference type="SAM" id="MobiDB-lite"/>
    </source>
</evidence>
<dbReference type="PROSITE" id="PS50012">
    <property type="entry name" value="RCC1_3"/>
    <property type="match status" value="6"/>
</dbReference>
<dbReference type="Pfam" id="PF25390">
    <property type="entry name" value="WD40_RLD"/>
    <property type="match status" value="1"/>
</dbReference>
<dbReference type="GO" id="GO:0004842">
    <property type="term" value="F:ubiquitin-protein transferase activity"/>
    <property type="evidence" value="ECO:0007669"/>
    <property type="project" value="InterPro"/>
</dbReference>
<dbReference type="EMBL" id="CAUJNA010001347">
    <property type="protein sequence ID" value="CAJ1386282.1"/>
    <property type="molecule type" value="Genomic_DNA"/>
</dbReference>
<keyword evidence="3 4" id="KW-0833">Ubl conjugation pathway</keyword>
<proteinExistence type="predicted"/>
<dbReference type="Gene3D" id="3.90.1750.10">
    <property type="entry name" value="Hect, E3 ligase catalytic domains"/>
    <property type="match status" value="1"/>
</dbReference>
<feature type="region of interest" description="Disordered" evidence="6">
    <location>
        <begin position="442"/>
        <end position="463"/>
    </location>
</feature>
<dbReference type="PROSITE" id="PS50237">
    <property type="entry name" value="HECT"/>
    <property type="match status" value="1"/>
</dbReference>
<dbReference type="PANTHER" id="PTHR45622:SF60">
    <property type="entry name" value="UBIQUITIN-PROTEIN LIGASE E3A"/>
    <property type="match status" value="1"/>
</dbReference>
<organism evidence="8 9">
    <name type="scientific">Effrenium voratum</name>
    <dbReference type="NCBI Taxonomy" id="2562239"/>
    <lineage>
        <taxon>Eukaryota</taxon>
        <taxon>Sar</taxon>
        <taxon>Alveolata</taxon>
        <taxon>Dinophyceae</taxon>
        <taxon>Suessiales</taxon>
        <taxon>Symbiodiniaceae</taxon>
        <taxon>Effrenium</taxon>
    </lineage>
</organism>
<evidence type="ECO:0000259" key="7">
    <source>
        <dbReference type="PROSITE" id="PS50237"/>
    </source>
</evidence>
<dbReference type="Pfam" id="PF00632">
    <property type="entry name" value="HECT"/>
    <property type="match status" value="1"/>
</dbReference>
<dbReference type="GO" id="GO:0005737">
    <property type="term" value="C:cytoplasm"/>
    <property type="evidence" value="ECO:0007669"/>
    <property type="project" value="TreeGrafter"/>
</dbReference>
<keyword evidence="9" id="KW-1185">Reference proteome</keyword>
<reference evidence="8" key="1">
    <citation type="submission" date="2023-08" db="EMBL/GenBank/DDBJ databases">
        <authorList>
            <person name="Chen Y."/>
            <person name="Shah S."/>
            <person name="Dougan E. K."/>
            <person name="Thang M."/>
            <person name="Chan C."/>
        </authorList>
    </citation>
    <scope>NUCLEOTIDE SEQUENCE</scope>
</reference>
<feature type="repeat" description="RCC1" evidence="5">
    <location>
        <begin position="274"/>
        <end position="325"/>
    </location>
</feature>
<dbReference type="FunFam" id="3.30.2410.10:FF:000003">
    <property type="entry name" value="probable E3 ubiquitin-protein ligase HERC4 isoform X1"/>
    <property type="match status" value="1"/>
</dbReference>
<evidence type="ECO:0000256" key="2">
    <source>
        <dbReference type="ARBA" id="ARBA00022737"/>
    </source>
</evidence>
<evidence type="ECO:0000256" key="4">
    <source>
        <dbReference type="PROSITE-ProRule" id="PRU00104"/>
    </source>
</evidence>
<evidence type="ECO:0000256" key="3">
    <source>
        <dbReference type="ARBA" id="ARBA00022786"/>
    </source>
</evidence>
<feature type="repeat" description="RCC1" evidence="5">
    <location>
        <begin position="223"/>
        <end position="273"/>
    </location>
</feature>
<keyword evidence="1" id="KW-0808">Transferase</keyword>
<dbReference type="InterPro" id="IPR000408">
    <property type="entry name" value="Reg_chr_condens"/>
</dbReference>
<feature type="repeat" description="RCC1" evidence="5">
    <location>
        <begin position="8"/>
        <end position="59"/>
    </location>
</feature>
<sequence>MSLDGMPTYVLSWGANDTGQCMCPERPELLEPRFVDVLEKRQVRQLFAGYDYSCVITNTERLFAAGNNEGSLLRDEEQGSDPAVPQLASFDELEATRFVAVSGGRDHVVAITDAGTAISWGRSNEFGQVGHGPAALKRAKPGMVRGLPALYRVLAVACGEYNTVALLSSGELYSWGANDLGQLGVGDTQYRHAPAKIGGKALGVPFRSVAAGFQHCLALSRSGRVYSWGNSRHGRLGLGTEGACECSPQLVESVPQAKQVSGGGSHSAILASKGKLLMCGNNRCGQLGLPRASHQCVSSFQEVAQMSGIRLVECGSRHTLCLTFDGLVLGFGSNSEGQLGLGHCSDCEESPVAAKLGSKKLLIFALAATMDHSCALALPAPERAEQLDRYVSEGSCLPRACLRSAEGRLEASPVERTNSVGGLGRLGFAFCQSSPVDEEADGLSRTVSLPPGMAPGRPQKRPAPEPIPAIKEVEEDQEELPTALSVEALKKNSYVKFKVPSEAGCEVVLLKPLVVPGVASRAFSILSPGDLLEMVRSAKASGEWRETSRSLCAVLRCPSVLNASFHFVGMPGPHLDSEALHQALELMSEAPLEVHDAVLDAAEAGLKEFTAKEVRSCPRSREQLRGLLIYLLLPQLRNTKFVQNRRHAILSHLALAVAMMRPADRRVLMDLLVAEMPQAFILKKAVVPAVRLFLNERVRTVSSRKALDDPGLWHAALLMQLLFLANEQLREDQRAELQNLSSDASGLRSRFLGPEDFQMTSLDEETIPPMVAFQQLTQVSGLGMGVVSPSAQSLPSPSEVAFGKDSVANPDTTWLPPACCVLLVHRNLVPVAFKQKVLQVSNTLMQRSLQDRATGPHQILAMLSGQDVRPFVMAEVSRENIVEDTARFLRQVDAAALHLPLKVKFTGEDGQDEGGVRREFFQVLIRQLFDETYGMFTHDPDSHTTWFSQTMLETEVWHGRFRFHSREAAILKRSLAKDTDHLFQVCGTVIGLAIYNNEHGIQIHFPLALFKRLKGEPLTLMELHDIKPKVWMSMQQLLSWQPTTENPNQEFEDTFCLTFSANYDYFGEMRSVDLKPNGQEISVNFDNRQEYVDLYCKWLLETSSERQFKLLAQGFEKVVDSALWSFLTAEEAHLIVCSEPRLAAAELRHLAKYEGYSKEDPYVEDFWKILESFDVEQLKKFLCFTTGTDRAPLGGLKEVTMIVQKHGVEPTNRLPTAQTCFNLLLLPRYESANKMEQLLLLAIENSEGFGLQ</sequence>
<dbReference type="PANTHER" id="PTHR45622">
    <property type="entry name" value="UBIQUITIN-PROTEIN LIGASE E3A-RELATED"/>
    <property type="match status" value="1"/>
</dbReference>
<feature type="active site" description="Glycyl thioester intermediate" evidence="4">
    <location>
        <position position="1220"/>
    </location>
</feature>
<evidence type="ECO:0000313" key="8">
    <source>
        <dbReference type="EMBL" id="CAJ1386282.1"/>
    </source>
</evidence>
<dbReference type="AlphaFoldDB" id="A0AA36MWH8"/>
<dbReference type="Gene3D" id="3.30.2410.10">
    <property type="entry name" value="Hect, E3 ligase catalytic domain"/>
    <property type="match status" value="1"/>
</dbReference>
<keyword evidence="2" id="KW-0677">Repeat</keyword>
<dbReference type="InterPro" id="IPR009091">
    <property type="entry name" value="RCC1/BLIP-II"/>
</dbReference>
<gene>
    <name evidence="8" type="ORF">EVOR1521_LOCUS12688</name>
</gene>
<dbReference type="SMART" id="SM00119">
    <property type="entry name" value="HECTc"/>
    <property type="match status" value="1"/>
</dbReference>
<dbReference type="InterPro" id="IPR051709">
    <property type="entry name" value="Ub-ligase/GTPase-reg"/>
</dbReference>
<evidence type="ECO:0000256" key="5">
    <source>
        <dbReference type="PROSITE-ProRule" id="PRU00235"/>
    </source>
</evidence>
<accession>A0AA36MWH8</accession>
<feature type="repeat" description="RCC1" evidence="5">
    <location>
        <begin position="170"/>
        <end position="222"/>
    </location>
</feature>
<dbReference type="SUPFAM" id="SSF56204">
    <property type="entry name" value="Hect, E3 ligase catalytic domain"/>
    <property type="match status" value="1"/>
</dbReference>
<dbReference type="SUPFAM" id="SSF50985">
    <property type="entry name" value="RCC1/BLIP-II"/>
    <property type="match status" value="2"/>
</dbReference>
<dbReference type="CDD" id="cd00078">
    <property type="entry name" value="HECTc"/>
    <property type="match status" value="1"/>
</dbReference>
<dbReference type="InterPro" id="IPR035983">
    <property type="entry name" value="Hect_E3_ubiquitin_ligase"/>
</dbReference>